<sequence>MSYILDALRRADAERERDPARGIHAQPGAGAPATARAPIPGWAWPLGALAVVGAALVFAWQRPNAESAAPQVAVAVVPPQPAAPAVTPAPAAPTVVAVADVVSPPAPPMPLKPPVERAKPTVVAAARPHAAAAPAAGASAPPATVPVASSATTAATPAPAAPVAAAAPGTAHAAGAPASAGNGSRPEALATAKLAPASAAPVATASANRVFNPAELPADVQGALPKLAITGGVYSENAAQRMLVVGGQVVNEGAELAPGVVLDQIRSRSAVLRFRGYRYAVSY</sequence>
<feature type="domain" description="Type II secretion system protein GspB C-terminal" evidence="2">
    <location>
        <begin position="224"/>
        <end position="281"/>
    </location>
</feature>
<feature type="compositionally biased region" description="Basic and acidic residues" evidence="1">
    <location>
        <begin position="12"/>
        <end position="21"/>
    </location>
</feature>
<protein>
    <submittedName>
        <fullName evidence="3">General secretion pathway protein GspB</fullName>
    </submittedName>
</protein>
<feature type="compositionally biased region" description="Low complexity" evidence="1">
    <location>
        <begin position="25"/>
        <end position="34"/>
    </location>
</feature>
<dbReference type="InterPro" id="IPR032389">
    <property type="entry name" value="GspB_C"/>
</dbReference>
<evidence type="ECO:0000256" key="1">
    <source>
        <dbReference type="SAM" id="MobiDB-lite"/>
    </source>
</evidence>
<dbReference type="GO" id="GO:0015627">
    <property type="term" value="C:type II protein secretion system complex"/>
    <property type="evidence" value="ECO:0007669"/>
    <property type="project" value="InterPro"/>
</dbReference>
<comment type="caution">
    <text evidence="3">The sequence shown here is derived from an EMBL/GenBank/DDBJ whole genome shotgun (WGS) entry which is preliminary data.</text>
</comment>
<name>A0A934WM59_9BURK</name>
<dbReference type="Pfam" id="PF16537">
    <property type="entry name" value="T2SSB"/>
    <property type="match status" value="1"/>
</dbReference>
<feature type="region of interest" description="Disordered" evidence="1">
    <location>
        <begin position="12"/>
        <end position="34"/>
    </location>
</feature>
<gene>
    <name evidence="3" type="ORF">JJB11_15270</name>
</gene>
<keyword evidence="4" id="KW-1185">Reference proteome</keyword>
<proteinExistence type="predicted"/>
<evidence type="ECO:0000313" key="4">
    <source>
        <dbReference type="Proteomes" id="UP000630528"/>
    </source>
</evidence>
<dbReference type="AlphaFoldDB" id="A0A934WM59"/>
<evidence type="ECO:0000313" key="3">
    <source>
        <dbReference type="EMBL" id="MBK6007459.1"/>
    </source>
</evidence>
<dbReference type="Proteomes" id="UP000630528">
    <property type="component" value="Unassembled WGS sequence"/>
</dbReference>
<reference evidence="3" key="2">
    <citation type="submission" date="2021-01" db="EMBL/GenBank/DDBJ databases">
        <authorList>
            <person name="Kang M."/>
        </authorList>
    </citation>
    <scope>NUCLEOTIDE SEQUENCE</scope>
    <source>
        <strain evidence="3">KACC 17527</strain>
    </source>
</reference>
<reference evidence="3" key="1">
    <citation type="journal article" date="2012" name="J. Microbiol. Biotechnol.">
        <title>Ramlibacter ginsenosidimutans sp. nov., with ginsenoside-converting activity.</title>
        <authorList>
            <person name="Wang L."/>
            <person name="An D.S."/>
            <person name="Kim S.G."/>
            <person name="Jin F.X."/>
            <person name="Kim S.C."/>
            <person name="Lee S.T."/>
            <person name="Im W.T."/>
        </authorList>
    </citation>
    <scope>NUCLEOTIDE SEQUENCE</scope>
    <source>
        <strain evidence="3">KACC 17527</strain>
    </source>
</reference>
<evidence type="ECO:0000259" key="2">
    <source>
        <dbReference type="Pfam" id="PF16537"/>
    </source>
</evidence>
<accession>A0A934WM59</accession>
<organism evidence="3 4">
    <name type="scientific">Ramlibacter ginsenosidimutans</name>
    <dbReference type="NCBI Taxonomy" id="502333"/>
    <lineage>
        <taxon>Bacteria</taxon>
        <taxon>Pseudomonadati</taxon>
        <taxon>Pseudomonadota</taxon>
        <taxon>Betaproteobacteria</taxon>
        <taxon>Burkholderiales</taxon>
        <taxon>Comamonadaceae</taxon>
        <taxon>Ramlibacter</taxon>
    </lineage>
</organism>
<dbReference type="RefSeq" id="WP_201172956.1">
    <property type="nucleotide sequence ID" value="NZ_JAEPWM010000006.1"/>
</dbReference>
<dbReference type="EMBL" id="JAEPWM010000006">
    <property type="protein sequence ID" value="MBK6007459.1"/>
    <property type="molecule type" value="Genomic_DNA"/>
</dbReference>